<comment type="caution">
    <text evidence="1">The sequence shown here is derived from an EMBL/GenBank/DDBJ whole genome shotgun (WGS) entry which is preliminary data.</text>
</comment>
<protein>
    <recommendedName>
        <fullName evidence="3">Reverse transcriptase</fullName>
    </recommendedName>
</protein>
<dbReference type="Proteomes" id="UP001162131">
    <property type="component" value="Unassembled WGS sequence"/>
</dbReference>
<evidence type="ECO:0000313" key="1">
    <source>
        <dbReference type="EMBL" id="CAG9313629.1"/>
    </source>
</evidence>
<organism evidence="1 2">
    <name type="scientific">Blepharisma stoltei</name>
    <dbReference type="NCBI Taxonomy" id="1481888"/>
    <lineage>
        <taxon>Eukaryota</taxon>
        <taxon>Sar</taxon>
        <taxon>Alveolata</taxon>
        <taxon>Ciliophora</taxon>
        <taxon>Postciliodesmatophora</taxon>
        <taxon>Heterotrichea</taxon>
        <taxon>Heterotrichida</taxon>
        <taxon>Blepharismidae</taxon>
        <taxon>Blepharisma</taxon>
    </lineage>
</organism>
<gene>
    <name evidence="1" type="ORF">BSTOLATCC_MIC10090</name>
</gene>
<proteinExistence type="predicted"/>
<evidence type="ECO:0008006" key="3">
    <source>
        <dbReference type="Google" id="ProtNLM"/>
    </source>
</evidence>
<dbReference type="EMBL" id="CAJZBQ010000011">
    <property type="protein sequence ID" value="CAG9313629.1"/>
    <property type="molecule type" value="Genomic_DNA"/>
</dbReference>
<dbReference type="AlphaFoldDB" id="A0AAU9IZ51"/>
<reference evidence="1" key="1">
    <citation type="submission" date="2021-09" db="EMBL/GenBank/DDBJ databases">
        <authorList>
            <consortium name="AG Swart"/>
            <person name="Singh M."/>
            <person name="Singh A."/>
            <person name="Seah K."/>
            <person name="Emmerich C."/>
        </authorList>
    </citation>
    <scope>NUCLEOTIDE SEQUENCE</scope>
    <source>
        <strain evidence="1">ATCC30299</strain>
    </source>
</reference>
<accession>A0AAU9IZ51</accession>
<name>A0AAU9IZ51_9CILI</name>
<sequence>MNAFEIQSWTKEFEDQFRSTISFIPQAGCLEDELWNSKKIENIIKSLPNRKAPGPDNITNEIIKKGGDIMVEAITHFLNTCRNLWYTGCCKWS</sequence>
<keyword evidence="2" id="KW-1185">Reference proteome</keyword>
<evidence type="ECO:0000313" key="2">
    <source>
        <dbReference type="Proteomes" id="UP001162131"/>
    </source>
</evidence>